<keyword evidence="2" id="KW-0479">Metal-binding</keyword>
<protein>
    <recommendedName>
        <fullName evidence="2">Trehalose 6-phosphate phosphatase</fullName>
        <ecNumber evidence="2">3.1.3.12</ecNumber>
    </recommendedName>
</protein>
<dbReference type="EC" id="3.1.3.12" evidence="2"/>
<dbReference type="InterPro" id="IPR044651">
    <property type="entry name" value="OTSB-like"/>
</dbReference>
<reference evidence="3 4" key="1">
    <citation type="submission" date="2016-10" db="EMBL/GenBank/DDBJ databases">
        <authorList>
            <person name="de Groot N.N."/>
        </authorList>
    </citation>
    <scope>NUCLEOTIDE SEQUENCE [LARGE SCALE GENOMIC DNA]</scope>
    <source>
        <strain evidence="3 4">A52C2</strain>
    </source>
</reference>
<dbReference type="Proteomes" id="UP000199647">
    <property type="component" value="Unassembled WGS sequence"/>
</dbReference>
<evidence type="ECO:0000313" key="4">
    <source>
        <dbReference type="Proteomes" id="UP000199647"/>
    </source>
</evidence>
<dbReference type="InterPro" id="IPR003337">
    <property type="entry name" value="Trehalose_PPase"/>
</dbReference>
<accession>A0A1H9NSA0</accession>
<dbReference type="InterPro" id="IPR023214">
    <property type="entry name" value="HAD_sf"/>
</dbReference>
<evidence type="ECO:0000256" key="2">
    <source>
        <dbReference type="RuleBase" id="RU361117"/>
    </source>
</evidence>
<dbReference type="UniPathway" id="UPA00299"/>
<dbReference type="GO" id="GO:0004805">
    <property type="term" value="F:trehalose-phosphatase activity"/>
    <property type="evidence" value="ECO:0007669"/>
    <property type="project" value="UniProtKB-EC"/>
</dbReference>
<dbReference type="GO" id="GO:0005992">
    <property type="term" value="P:trehalose biosynthetic process"/>
    <property type="evidence" value="ECO:0007669"/>
    <property type="project" value="UniProtKB-UniPathway"/>
</dbReference>
<dbReference type="Pfam" id="PF02358">
    <property type="entry name" value="Trehalose_PPase"/>
    <property type="match status" value="1"/>
</dbReference>
<dbReference type="InterPro" id="IPR036412">
    <property type="entry name" value="HAD-like_sf"/>
</dbReference>
<gene>
    <name evidence="3" type="ORF">SAMN05216548_11727</name>
</gene>
<name>A0A1H9NSA0_9HYPH</name>
<dbReference type="Gene3D" id="3.40.50.1000">
    <property type="entry name" value="HAD superfamily/HAD-like"/>
    <property type="match status" value="1"/>
</dbReference>
<dbReference type="Gene3D" id="3.30.70.1020">
    <property type="entry name" value="Trehalose-6-phosphate phosphatase related protein, domain 2"/>
    <property type="match status" value="1"/>
</dbReference>
<dbReference type="GO" id="GO:0046872">
    <property type="term" value="F:metal ion binding"/>
    <property type="evidence" value="ECO:0007669"/>
    <property type="project" value="UniProtKB-KW"/>
</dbReference>
<comment type="catalytic activity">
    <reaction evidence="2">
        <text>alpha,alpha-trehalose 6-phosphate + H2O = alpha,alpha-trehalose + phosphate</text>
        <dbReference type="Rhea" id="RHEA:23420"/>
        <dbReference type="ChEBI" id="CHEBI:15377"/>
        <dbReference type="ChEBI" id="CHEBI:16551"/>
        <dbReference type="ChEBI" id="CHEBI:43474"/>
        <dbReference type="ChEBI" id="CHEBI:58429"/>
        <dbReference type="EC" id="3.1.3.12"/>
    </reaction>
</comment>
<dbReference type="EMBL" id="FOFG01000017">
    <property type="protein sequence ID" value="SER38840.1"/>
    <property type="molecule type" value="Genomic_DNA"/>
</dbReference>
<dbReference type="STRING" id="1855383.SAMN05216548_11727"/>
<evidence type="ECO:0000256" key="1">
    <source>
        <dbReference type="ARBA" id="ARBA00022801"/>
    </source>
</evidence>
<keyword evidence="2" id="KW-0460">Magnesium</keyword>
<dbReference type="PANTHER" id="PTHR43768">
    <property type="entry name" value="TREHALOSE 6-PHOSPHATE PHOSPHATASE"/>
    <property type="match status" value="1"/>
</dbReference>
<dbReference type="NCBIfam" id="TIGR00685">
    <property type="entry name" value="T6PP"/>
    <property type="match status" value="1"/>
</dbReference>
<keyword evidence="1 2" id="KW-0378">Hydrolase</keyword>
<comment type="function">
    <text evidence="2">Removes the phosphate from trehalose 6-phosphate to produce free trehalose.</text>
</comment>
<evidence type="ECO:0000313" key="3">
    <source>
        <dbReference type="EMBL" id="SER38840.1"/>
    </source>
</evidence>
<keyword evidence="4" id="KW-1185">Reference proteome</keyword>
<comment type="cofactor">
    <cofactor evidence="2">
        <name>Mg(2+)</name>
        <dbReference type="ChEBI" id="CHEBI:18420"/>
    </cofactor>
</comment>
<comment type="pathway">
    <text evidence="2">Glycan biosynthesis; trehalose biosynthesis.</text>
</comment>
<organism evidence="3 4">
    <name type="scientific">Faunimonas pinastri</name>
    <dbReference type="NCBI Taxonomy" id="1855383"/>
    <lineage>
        <taxon>Bacteria</taxon>
        <taxon>Pseudomonadati</taxon>
        <taxon>Pseudomonadota</taxon>
        <taxon>Alphaproteobacteria</taxon>
        <taxon>Hyphomicrobiales</taxon>
        <taxon>Afifellaceae</taxon>
        <taxon>Faunimonas</taxon>
    </lineage>
</organism>
<proteinExistence type="inferred from homology"/>
<dbReference type="CDD" id="cd01627">
    <property type="entry name" value="HAD_TPP"/>
    <property type="match status" value="1"/>
</dbReference>
<sequence>MTAELAAPPVLSSGEHALYLDFDGTFVEFAPEPHLVKLFPGSLKLLTALRDHLDGALAIVTGRRLQDIDAFLAPLELPVAALHGQVMRSFGGPAQMLPLSDQMETARRRIGELIGENDPVMVEDKGAAIVLHYRLVPDQKERVEEIAESVTKDLGELHSVPGHFISEIRQRGISKAEAVVALGLQEPFAGRIPVFVGDDRTDEDGFRGAALNGGFGVKVGEGATAAKYRLADPSAVHAWLRSIVAG</sequence>
<dbReference type="OrthoDB" id="9814913at2"/>
<dbReference type="SUPFAM" id="SSF56784">
    <property type="entry name" value="HAD-like"/>
    <property type="match status" value="1"/>
</dbReference>
<dbReference type="PANTHER" id="PTHR43768:SF3">
    <property type="entry name" value="TREHALOSE 6-PHOSPHATE PHOSPHATASE"/>
    <property type="match status" value="1"/>
</dbReference>
<comment type="similarity">
    <text evidence="2">Belongs to the trehalose phosphatase family.</text>
</comment>
<dbReference type="RefSeq" id="WP_092499084.1">
    <property type="nucleotide sequence ID" value="NZ_FOFG01000017.1"/>
</dbReference>
<dbReference type="AlphaFoldDB" id="A0A1H9NSA0"/>